<dbReference type="GO" id="GO:0004833">
    <property type="term" value="F:L-tryptophan 2,3-dioxygenase activity"/>
    <property type="evidence" value="ECO:0007669"/>
    <property type="project" value="InterPro"/>
</dbReference>
<dbReference type="InterPro" id="IPR004981">
    <property type="entry name" value="Trp_2_3_dOase"/>
</dbReference>
<dbReference type="AlphaFoldDB" id="A0A914D4G2"/>
<dbReference type="Proteomes" id="UP000887540">
    <property type="component" value="Unplaced"/>
</dbReference>
<dbReference type="GO" id="GO:0019442">
    <property type="term" value="P:L-tryptophan catabolic process to acetyl-CoA"/>
    <property type="evidence" value="ECO:0007669"/>
    <property type="project" value="TreeGrafter"/>
</dbReference>
<name>A0A914D4G2_9BILA</name>
<dbReference type="Pfam" id="PF03301">
    <property type="entry name" value="Trp_dioxygenase"/>
    <property type="match status" value="1"/>
</dbReference>
<reference evidence="2" key="1">
    <citation type="submission" date="2022-11" db="UniProtKB">
        <authorList>
            <consortium name="WormBaseParasite"/>
        </authorList>
    </citation>
    <scope>IDENTIFICATION</scope>
</reference>
<dbReference type="Gene3D" id="1.10.287.3810">
    <property type="match status" value="1"/>
</dbReference>
<evidence type="ECO:0000313" key="2">
    <source>
        <dbReference type="WBParaSite" id="ACRNAN_scaffold1890.g6958.t1"/>
    </source>
</evidence>
<dbReference type="InterPro" id="IPR037217">
    <property type="entry name" value="Trp/Indoleamine_2_3_dOase-like"/>
</dbReference>
<keyword evidence="1" id="KW-1185">Reference proteome</keyword>
<dbReference type="WBParaSite" id="ACRNAN_scaffold1890.g6958.t1">
    <property type="protein sequence ID" value="ACRNAN_scaffold1890.g6958.t1"/>
    <property type="gene ID" value="ACRNAN_scaffold1890.g6958"/>
</dbReference>
<dbReference type="GO" id="GO:0046872">
    <property type="term" value="F:metal ion binding"/>
    <property type="evidence" value="ECO:0007669"/>
    <property type="project" value="InterPro"/>
</dbReference>
<dbReference type="PANTHER" id="PTHR10138:SF0">
    <property type="entry name" value="TRYPTOPHAN 2,3-DIOXYGENASE"/>
    <property type="match status" value="1"/>
</dbReference>
<dbReference type="GO" id="GO:0019441">
    <property type="term" value="P:L-tryptophan catabolic process to kynurenine"/>
    <property type="evidence" value="ECO:0007669"/>
    <property type="project" value="InterPro"/>
</dbReference>
<dbReference type="PANTHER" id="PTHR10138">
    <property type="entry name" value="TRYPTOPHAN 2,3-DIOXYGENASE"/>
    <property type="match status" value="1"/>
</dbReference>
<organism evidence="1 2">
    <name type="scientific">Acrobeloides nanus</name>
    <dbReference type="NCBI Taxonomy" id="290746"/>
    <lineage>
        <taxon>Eukaryota</taxon>
        <taxon>Metazoa</taxon>
        <taxon>Ecdysozoa</taxon>
        <taxon>Nematoda</taxon>
        <taxon>Chromadorea</taxon>
        <taxon>Rhabditida</taxon>
        <taxon>Tylenchina</taxon>
        <taxon>Cephalobomorpha</taxon>
        <taxon>Cephaloboidea</taxon>
        <taxon>Cephalobidae</taxon>
        <taxon>Acrobeloides</taxon>
    </lineage>
</organism>
<protein>
    <submittedName>
        <fullName evidence="2">Tryptophan 2,3-dioxygenase</fullName>
    </submittedName>
</protein>
<evidence type="ECO:0000313" key="1">
    <source>
        <dbReference type="Proteomes" id="UP000887540"/>
    </source>
</evidence>
<sequence length="333" mass="39308">MACPYGYTGTNEFTNIDETSHINGHSTPNNVQSMNEEGLTYGDHLQINKLFSCLTMQSSLAGNPVPDEHFFITIHQTFELWFRQINFDIDQVRNFLNNKTVNEESQLQIVCLLDRVVKVLNLLIMQIQVLETMSPLDFCEFRKYLKSASAYQSLQFRLLENKFGVLPEQRVHYNAQNYKNNFKGEDLEKLDQAEQDTSLFMLIQIWLENIYKENCHKGFWIEYLNGIDRYLADIKKDMEKPCLNDLEKQRNFEAFEKIKQNFDFITSEPINGNANKKEQHLSYDAIRGALMINFNRNQVKFSQAYLILKYLMDMDSLLQKWRCMFKKKWISQG</sequence>
<accession>A0A914D4G2</accession>
<dbReference type="GO" id="GO:0020037">
    <property type="term" value="F:heme binding"/>
    <property type="evidence" value="ECO:0007669"/>
    <property type="project" value="InterPro"/>
</dbReference>
<dbReference type="Gene3D" id="1.20.58.480">
    <property type="match status" value="1"/>
</dbReference>
<proteinExistence type="predicted"/>
<dbReference type="SUPFAM" id="SSF140959">
    <property type="entry name" value="Indolic compounds 2,3-dioxygenase-like"/>
    <property type="match status" value="1"/>
</dbReference>